<dbReference type="RefSeq" id="WP_344423222.1">
    <property type="nucleotide sequence ID" value="NZ_BAAANN010000020.1"/>
</dbReference>
<gene>
    <name evidence="2" type="ORF">GCM10009754_49020</name>
</gene>
<evidence type="ECO:0000259" key="1">
    <source>
        <dbReference type="Pfam" id="PF00582"/>
    </source>
</evidence>
<name>A0ABN2RI98_9PSEU</name>
<organism evidence="2 3">
    <name type="scientific">Amycolatopsis minnesotensis</name>
    <dbReference type="NCBI Taxonomy" id="337894"/>
    <lineage>
        <taxon>Bacteria</taxon>
        <taxon>Bacillati</taxon>
        <taxon>Actinomycetota</taxon>
        <taxon>Actinomycetes</taxon>
        <taxon>Pseudonocardiales</taxon>
        <taxon>Pseudonocardiaceae</taxon>
        <taxon>Amycolatopsis</taxon>
    </lineage>
</organism>
<dbReference type="InterPro" id="IPR006016">
    <property type="entry name" value="UspA"/>
</dbReference>
<proteinExistence type="predicted"/>
<evidence type="ECO:0000313" key="3">
    <source>
        <dbReference type="Proteomes" id="UP001501116"/>
    </source>
</evidence>
<dbReference type="Gene3D" id="3.40.50.12370">
    <property type="match status" value="1"/>
</dbReference>
<comment type="caution">
    <text evidence="2">The sequence shown here is derived from an EMBL/GenBank/DDBJ whole genome shotgun (WGS) entry which is preliminary data.</text>
</comment>
<protein>
    <recommendedName>
        <fullName evidence="1">UspA domain-containing protein</fullName>
    </recommendedName>
</protein>
<keyword evidence="3" id="KW-1185">Reference proteome</keyword>
<dbReference type="EMBL" id="BAAANN010000020">
    <property type="protein sequence ID" value="GAA1969679.1"/>
    <property type="molecule type" value="Genomic_DNA"/>
</dbReference>
<reference evidence="2 3" key="1">
    <citation type="journal article" date="2019" name="Int. J. Syst. Evol. Microbiol.">
        <title>The Global Catalogue of Microorganisms (GCM) 10K type strain sequencing project: providing services to taxonomists for standard genome sequencing and annotation.</title>
        <authorList>
            <consortium name="The Broad Institute Genomics Platform"/>
            <consortium name="The Broad Institute Genome Sequencing Center for Infectious Disease"/>
            <person name="Wu L."/>
            <person name="Ma J."/>
        </authorList>
    </citation>
    <scope>NUCLEOTIDE SEQUENCE [LARGE SCALE GENOMIC DNA]</scope>
    <source>
        <strain evidence="2 3">JCM 14545</strain>
    </source>
</reference>
<sequence>MKVTVWLAEGTWRACVDAVSTLGPELEITLLHVADDDVGDAMRFAYHGLLSRHGHDPADTVDPVAVPAERALLDDAKARLGRECAVRVRHGHVEREVVAACADADVLVCARDGERGHAGPKSLGHHTRFVVDHAPCAVLLVWPG</sequence>
<dbReference type="SUPFAM" id="SSF52402">
    <property type="entry name" value="Adenine nucleotide alpha hydrolases-like"/>
    <property type="match status" value="1"/>
</dbReference>
<evidence type="ECO:0000313" key="2">
    <source>
        <dbReference type="EMBL" id="GAA1969679.1"/>
    </source>
</evidence>
<feature type="domain" description="UspA" evidence="1">
    <location>
        <begin position="27"/>
        <end position="141"/>
    </location>
</feature>
<accession>A0ABN2RI98</accession>
<dbReference type="Proteomes" id="UP001501116">
    <property type="component" value="Unassembled WGS sequence"/>
</dbReference>
<dbReference type="CDD" id="cd00293">
    <property type="entry name" value="USP-like"/>
    <property type="match status" value="1"/>
</dbReference>
<dbReference type="Pfam" id="PF00582">
    <property type="entry name" value="Usp"/>
    <property type="match status" value="1"/>
</dbReference>